<dbReference type="EMBL" id="VRMN01000008">
    <property type="protein sequence ID" value="KAA8492977.1"/>
    <property type="molecule type" value="Genomic_DNA"/>
</dbReference>
<accession>A0A5J4YRD7</accession>
<dbReference type="AlphaFoldDB" id="A0A5J4YRD7"/>
<comment type="caution">
    <text evidence="2">The sequence shown here is derived from an EMBL/GenBank/DDBJ whole genome shotgun (WGS) entry which is preliminary data.</text>
</comment>
<feature type="region of interest" description="Disordered" evidence="1">
    <location>
        <begin position="73"/>
        <end position="156"/>
    </location>
</feature>
<feature type="compositionally biased region" description="Low complexity" evidence="1">
    <location>
        <begin position="73"/>
        <end position="87"/>
    </location>
</feature>
<sequence>MDAEVWDERAARAFEDETEARIAQVEKRLQDSGRAMFGSRRDEILRDVSHVSELQTRFLAEQRDIEARFQASMAAAAAAEAGANKAASGTPDDATRDAHPHAHAHAAGIGDPANAAQSNGALSPRAKAEAAAKQEERLDRIAQAMREKDKSSKSLMERLSIISTEIRKMCDKLEQTKDDNEDANDEDASAHVQSSAVDGAEEDDDIFHDMGGG</sequence>
<evidence type="ECO:0000313" key="2">
    <source>
        <dbReference type="EMBL" id="KAA8492977.1"/>
    </source>
</evidence>
<feature type="region of interest" description="Disordered" evidence="1">
    <location>
        <begin position="172"/>
        <end position="213"/>
    </location>
</feature>
<dbReference type="Proteomes" id="UP000324585">
    <property type="component" value="Unassembled WGS sequence"/>
</dbReference>
<gene>
    <name evidence="2" type="ORF">FVE85_9249</name>
</gene>
<proteinExistence type="predicted"/>
<evidence type="ECO:0000313" key="3">
    <source>
        <dbReference type="Proteomes" id="UP000324585"/>
    </source>
</evidence>
<feature type="compositionally biased region" description="Basic and acidic residues" evidence="1">
    <location>
        <begin position="126"/>
        <end position="156"/>
    </location>
</feature>
<evidence type="ECO:0000256" key="1">
    <source>
        <dbReference type="SAM" id="MobiDB-lite"/>
    </source>
</evidence>
<organism evidence="2 3">
    <name type="scientific">Porphyridium purpureum</name>
    <name type="common">Red alga</name>
    <name type="synonym">Porphyridium cruentum</name>
    <dbReference type="NCBI Taxonomy" id="35688"/>
    <lineage>
        <taxon>Eukaryota</taxon>
        <taxon>Rhodophyta</taxon>
        <taxon>Bangiophyceae</taxon>
        <taxon>Porphyridiales</taxon>
        <taxon>Porphyridiaceae</taxon>
        <taxon>Porphyridium</taxon>
    </lineage>
</organism>
<reference evidence="3" key="1">
    <citation type="journal article" date="2019" name="Nat. Commun.">
        <title>Expansion of phycobilisome linker gene families in mesophilic red algae.</title>
        <authorList>
            <person name="Lee J."/>
            <person name="Kim D."/>
            <person name="Bhattacharya D."/>
            <person name="Yoon H.S."/>
        </authorList>
    </citation>
    <scope>NUCLEOTIDE SEQUENCE [LARGE SCALE GENOMIC DNA]</scope>
    <source>
        <strain evidence="3">CCMP 1328</strain>
    </source>
</reference>
<protein>
    <submittedName>
        <fullName evidence="2">Uncharacterized protein</fullName>
    </submittedName>
</protein>
<keyword evidence="3" id="KW-1185">Reference proteome</keyword>
<name>A0A5J4YRD7_PORPP</name>